<dbReference type="InterPro" id="IPR039420">
    <property type="entry name" value="WalR-like"/>
</dbReference>
<reference evidence="6 7" key="1">
    <citation type="submission" date="2018-01" db="EMBL/GenBank/DDBJ databases">
        <title>Genomic Encyclopedia of Type Strains, Phase III (KMG-III): the genomes of soil and plant-associated and newly described type strains.</title>
        <authorList>
            <person name="Whitman W."/>
        </authorList>
    </citation>
    <scope>NUCLEOTIDE SEQUENCE [LARGE SCALE GENOMIC DNA]</scope>
    <source>
        <strain evidence="6 7">JCM 18070</strain>
    </source>
</reference>
<feature type="DNA-binding region" description="OmpR/PhoB-type" evidence="3">
    <location>
        <begin position="158"/>
        <end position="259"/>
    </location>
</feature>
<dbReference type="AlphaFoldDB" id="A0A2S4M5W5"/>
<dbReference type="Proteomes" id="UP000237381">
    <property type="component" value="Unassembled WGS sequence"/>
</dbReference>
<gene>
    <name evidence="6" type="ORF">B0G62_10911</name>
</gene>
<keyword evidence="2" id="KW-0597">Phosphoprotein</keyword>
<dbReference type="EMBL" id="PQGA01000009">
    <property type="protein sequence ID" value="POR50103.1"/>
    <property type="molecule type" value="Genomic_DNA"/>
</dbReference>
<comment type="caution">
    <text evidence="6">The sequence shown here is derived from an EMBL/GenBank/DDBJ whole genome shotgun (WGS) entry which is preliminary data.</text>
</comment>
<name>A0A2S4M5W5_9BURK</name>
<evidence type="ECO:0000313" key="7">
    <source>
        <dbReference type="Proteomes" id="UP000237381"/>
    </source>
</evidence>
<accession>A0A2S4M5W5</accession>
<feature type="domain" description="Response regulatory" evidence="4">
    <location>
        <begin position="28"/>
        <end position="145"/>
    </location>
</feature>
<dbReference type="SUPFAM" id="SSF46894">
    <property type="entry name" value="C-terminal effector domain of the bipartite response regulators"/>
    <property type="match status" value="1"/>
</dbReference>
<feature type="domain" description="OmpR/PhoB-type" evidence="5">
    <location>
        <begin position="158"/>
        <end position="259"/>
    </location>
</feature>
<dbReference type="InterPro" id="IPR036388">
    <property type="entry name" value="WH-like_DNA-bd_sf"/>
</dbReference>
<dbReference type="CDD" id="cd00383">
    <property type="entry name" value="trans_reg_C"/>
    <property type="match status" value="1"/>
</dbReference>
<sequence>MLAARAHLKQTSHFMAGTSPHKNTDPMRILLISPCHAEGAWLQKALQESAHSLQRAEELRDGLYIAGEESFDAVIAVALDGAMLPELLTLLPRFAQATNGATIIAVLGIEASAQARSQLLRAGADACFRYPFSFIEMHERMLALLRTGPTPLTLAALTASGAQGDACAPLLDASTREIVEGARRAELTRREYLLVECLLRQPNMPVPRDQMIRYAWPEKDDIDPSTVNLVVSRLRRKLEREAIEMRIETISRYGYQLTLPKHA</sequence>
<dbReference type="PROSITE" id="PS50110">
    <property type="entry name" value="RESPONSE_REGULATORY"/>
    <property type="match status" value="1"/>
</dbReference>
<keyword evidence="7" id="KW-1185">Reference proteome</keyword>
<dbReference type="GO" id="GO:0032993">
    <property type="term" value="C:protein-DNA complex"/>
    <property type="evidence" value="ECO:0007669"/>
    <property type="project" value="TreeGrafter"/>
</dbReference>
<dbReference type="Pfam" id="PF00486">
    <property type="entry name" value="Trans_reg_C"/>
    <property type="match status" value="1"/>
</dbReference>
<dbReference type="InterPro" id="IPR016032">
    <property type="entry name" value="Sig_transdc_resp-reg_C-effctor"/>
</dbReference>
<protein>
    <submittedName>
        <fullName evidence="6">DNA-binding response OmpR family regulator</fullName>
    </submittedName>
</protein>
<evidence type="ECO:0000256" key="3">
    <source>
        <dbReference type="PROSITE-ProRule" id="PRU01091"/>
    </source>
</evidence>
<evidence type="ECO:0000259" key="4">
    <source>
        <dbReference type="PROSITE" id="PS50110"/>
    </source>
</evidence>
<dbReference type="GO" id="GO:0000156">
    <property type="term" value="F:phosphorelay response regulator activity"/>
    <property type="evidence" value="ECO:0007669"/>
    <property type="project" value="TreeGrafter"/>
</dbReference>
<dbReference type="SUPFAM" id="SSF52172">
    <property type="entry name" value="CheY-like"/>
    <property type="match status" value="1"/>
</dbReference>
<dbReference type="GO" id="GO:0005829">
    <property type="term" value="C:cytosol"/>
    <property type="evidence" value="ECO:0007669"/>
    <property type="project" value="TreeGrafter"/>
</dbReference>
<evidence type="ECO:0000256" key="2">
    <source>
        <dbReference type="PROSITE-ProRule" id="PRU00169"/>
    </source>
</evidence>
<evidence type="ECO:0000313" key="6">
    <source>
        <dbReference type="EMBL" id="POR50103.1"/>
    </source>
</evidence>
<dbReference type="GO" id="GO:0000976">
    <property type="term" value="F:transcription cis-regulatory region binding"/>
    <property type="evidence" value="ECO:0007669"/>
    <property type="project" value="TreeGrafter"/>
</dbReference>
<evidence type="ECO:0000259" key="5">
    <source>
        <dbReference type="PROSITE" id="PS51755"/>
    </source>
</evidence>
<dbReference type="InterPro" id="IPR001867">
    <property type="entry name" value="OmpR/PhoB-type_DNA-bd"/>
</dbReference>
<evidence type="ECO:0000256" key="1">
    <source>
        <dbReference type="ARBA" id="ARBA00023125"/>
    </source>
</evidence>
<dbReference type="PANTHER" id="PTHR48111:SF56">
    <property type="entry name" value="TETRATHIONATE RESPONSE REGULATORY PROTEIN TTRR"/>
    <property type="match status" value="1"/>
</dbReference>
<keyword evidence="1 3" id="KW-0238">DNA-binding</keyword>
<dbReference type="PROSITE" id="PS51755">
    <property type="entry name" value="OMPR_PHOB"/>
    <property type="match status" value="1"/>
</dbReference>
<proteinExistence type="predicted"/>
<dbReference type="PANTHER" id="PTHR48111">
    <property type="entry name" value="REGULATOR OF RPOS"/>
    <property type="match status" value="1"/>
</dbReference>
<dbReference type="SMART" id="SM00862">
    <property type="entry name" value="Trans_reg_C"/>
    <property type="match status" value="1"/>
</dbReference>
<feature type="modified residue" description="4-aspartylphosphate" evidence="2">
    <location>
        <position position="80"/>
    </location>
</feature>
<dbReference type="InterPro" id="IPR011006">
    <property type="entry name" value="CheY-like_superfamily"/>
</dbReference>
<dbReference type="GO" id="GO:0006355">
    <property type="term" value="P:regulation of DNA-templated transcription"/>
    <property type="evidence" value="ECO:0007669"/>
    <property type="project" value="InterPro"/>
</dbReference>
<organism evidence="6 7">
    <name type="scientific">Paraburkholderia eburnea</name>
    <dbReference type="NCBI Taxonomy" id="1189126"/>
    <lineage>
        <taxon>Bacteria</taxon>
        <taxon>Pseudomonadati</taxon>
        <taxon>Pseudomonadota</taxon>
        <taxon>Betaproteobacteria</taxon>
        <taxon>Burkholderiales</taxon>
        <taxon>Burkholderiaceae</taxon>
        <taxon>Paraburkholderia</taxon>
    </lineage>
</organism>
<dbReference type="Gene3D" id="1.10.10.10">
    <property type="entry name" value="Winged helix-like DNA-binding domain superfamily/Winged helix DNA-binding domain"/>
    <property type="match status" value="1"/>
</dbReference>
<dbReference type="Gene3D" id="3.40.50.2300">
    <property type="match status" value="1"/>
</dbReference>
<dbReference type="InterPro" id="IPR001789">
    <property type="entry name" value="Sig_transdc_resp-reg_receiver"/>
</dbReference>